<feature type="transmembrane region" description="Helical" evidence="1">
    <location>
        <begin position="246"/>
        <end position="265"/>
    </location>
</feature>
<feature type="transmembrane region" description="Helical" evidence="1">
    <location>
        <begin position="149"/>
        <end position="166"/>
    </location>
</feature>
<evidence type="ECO:0008006" key="4">
    <source>
        <dbReference type="Google" id="ProtNLM"/>
    </source>
</evidence>
<gene>
    <name evidence="2" type="ORF">HMPREF9220_0339</name>
</gene>
<feature type="transmembrane region" description="Helical" evidence="1">
    <location>
        <begin position="311"/>
        <end position="329"/>
    </location>
</feature>
<dbReference type="AlphaFoldDB" id="E4L9B6"/>
<dbReference type="eggNOG" id="COG1835">
    <property type="taxonomic scope" value="Bacteria"/>
</dbReference>
<feature type="transmembrane region" description="Helical" evidence="1">
    <location>
        <begin position="20"/>
        <end position="39"/>
    </location>
</feature>
<organism evidence="2 3">
    <name type="scientific">Dialister micraerophilus UPII 345-E</name>
    <dbReference type="NCBI Taxonomy" id="910314"/>
    <lineage>
        <taxon>Bacteria</taxon>
        <taxon>Bacillati</taxon>
        <taxon>Bacillota</taxon>
        <taxon>Negativicutes</taxon>
        <taxon>Veillonellales</taxon>
        <taxon>Veillonellaceae</taxon>
        <taxon>Dialister</taxon>
    </lineage>
</organism>
<protein>
    <recommendedName>
        <fullName evidence="4">DUF4153 domain-containing protein</fullName>
    </recommendedName>
</protein>
<sequence>MKFLMTDFFTGRVLGICRFFISFVLTILIFLTVFFRVYISADGALWSTVFPIFWQALLMSLSCTFFFSIFLRILSERFKFNRFVCDFLNVPIAALLYFYFINMPLNDYLLMYTSGGAAAVFFVSVFLLWTSKNDNVLFRIVFKSFWKAFGISLLAFVSGFICLQGLKNLLFANLSDNWIAVLFTFAFGVLFANLFLSYLPRFDVELHEENSLLWLLKRILFPVYIIHMVILYGYIAKIAYLQEMPIGVMNGYALFATVFYALFYFSLHRENNDRIRMLLRIGGALMIPIFIVQAAGLYIRIFAYGLTSMRYISIACMIFGICVAISGIFGIFARKLLPAAIVIVLFSTLTPLNLIDVPAYDQGMRLKFVVEKYGIVKNGTVSVPMNITSEDEKILKSSFSYLSGNEGAWRFPCVKTLSESTLFHEFIYSEKEDGKLNLTHTWNTISVSGYNRMYMFDEYVKNNVLSVETESGTYNVDINKYLEEADKVKNKNIEERMIYKVDENHILYFSDVYVDKSEDIKIHVSGFLLEKQLEAL</sequence>
<feature type="transmembrane region" description="Helical" evidence="1">
    <location>
        <begin position="51"/>
        <end position="71"/>
    </location>
</feature>
<evidence type="ECO:0000313" key="3">
    <source>
        <dbReference type="Proteomes" id="UP000004594"/>
    </source>
</evidence>
<keyword evidence="1" id="KW-1133">Transmembrane helix</keyword>
<dbReference type="Proteomes" id="UP000004594">
    <property type="component" value="Unassembled WGS sequence"/>
</dbReference>
<evidence type="ECO:0000256" key="1">
    <source>
        <dbReference type="SAM" id="Phobius"/>
    </source>
</evidence>
<dbReference type="RefSeq" id="WP_007554939.1">
    <property type="nucleotide sequence ID" value="NZ_AENT01000024.1"/>
</dbReference>
<feature type="transmembrane region" description="Helical" evidence="1">
    <location>
        <begin position="178"/>
        <end position="199"/>
    </location>
</feature>
<proteinExistence type="predicted"/>
<feature type="transmembrane region" description="Helical" evidence="1">
    <location>
        <begin position="277"/>
        <end position="299"/>
    </location>
</feature>
<keyword evidence="1" id="KW-0472">Membrane</keyword>
<reference evidence="2 3" key="1">
    <citation type="submission" date="2010-11" db="EMBL/GenBank/DDBJ databases">
        <authorList>
            <person name="Durkin A.S."/>
            <person name="Madupu R."/>
            <person name="Torralba M."/>
            <person name="Gillis M."/>
            <person name="Methe B."/>
            <person name="Sutton G."/>
            <person name="Nelson K.E."/>
        </authorList>
    </citation>
    <scope>NUCLEOTIDE SEQUENCE [LARGE SCALE GENOMIC DNA]</scope>
    <source>
        <strain evidence="2 3">UPII 345-E</strain>
    </source>
</reference>
<feature type="transmembrane region" description="Helical" evidence="1">
    <location>
        <begin position="219"/>
        <end position="240"/>
    </location>
</feature>
<keyword evidence="1" id="KW-0812">Transmembrane</keyword>
<evidence type="ECO:0000313" key="2">
    <source>
        <dbReference type="EMBL" id="EFR42643.1"/>
    </source>
</evidence>
<accession>E4L9B6</accession>
<feature type="transmembrane region" description="Helical" evidence="1">
    <location>
        <begin position="336"/>
        <end position="355"/>
    </location>
</feature>
<comment type="caution">
    <text evidence="2">The sequence shown here is derived from an EMBL/GenBank/DDBJ whole genome shotgun (WGS) entry which is preliminary data.</text>
</comment>
<dbReference type="Pfam" id="PF13687">
    <property type="entry name" value="DUF4153"/>
    <property type="match status" value="1"/>
</dbReference>
<dbReference type="InterPro" id="IPR025291">
    <property type="entry name" value="DUF4153"/>
</dbReference>
<dbReference type="EMBL" id="AENT01000024">
    <property type="protein sequence ID" value="EFR42643.1"/>
    <property type="molecule type" value="Genomic_DNA"/>
</dbReference>
<feature type="transmembrane region" description="Helical" evidence="1">
    <location>
        <begin position="83"/>
        <end position="102"/>
    </location>
</feature>
<name>E4L9B6_9FIRM</name>
<feature type="transmembrane region" description="Helical" evidence="1">
    <location>
        <begin position="108"/>
        <end position="129"/>
    </location>
</feature>